<dbReference type="CDD" id="cd11648">
    <property type="entry name" value="RsmI"/>
    <property type="match status" value="1"/>
</dbReference>
<evidence type="ECO:0000313" key="8">
    <source>
        <dbReference type="EMBL" id="APG60751.1"/>
    </source>
</evidence>
<evidence type="ECO:0000313" key="9">
    <source>
        <dbReference type="Proteomes" id="UP000182510"/>
    </source>
</evidence>
<dbReference type="PANTHER" id="PTHR46111">
    <property type="entry name" value="RIBOSOMAL RNA SMALL SUBUNIT METHYLTRANSFERASE I"/>
    <property type="match status" value="1"/>
</dbReference>
<proteinExistence type="inferred from homology"/>
<keyword evidence="1 6" id="KW-0963">Cytoplasm</keyword>
<comment type="catalytic activity">
    <reaction evidence="6">
        <text>cytidine(1402) in 16S rRNA + S-adenosyl-L-methionine = 2'-O-methylcytidine(1402) in 16S rRNA + S-adenosyl-L-homocysteine + H(+)</text>
        <dbReference type="Rhea" id="RHEA:42924"/>
        <dbReference type="Rhea" id="RHEA-COMP:10285"/>
        <dbReference type="Rhea" id="RHEA-COMP:10286"/>
        <dbReference type="ChEBI" id="CHEBI:15378"/>
        <dbReference type="ChEBI" id="CHEBI:57856"/>
        <dbReference type="ChEBI" id="CHEBI:59789"/>
        <dbReference type="ChEBI" id="CHEBI:74495"/>
        <dbReference type="ChEBI" id="CHEBI:82748"/>
        <dbReference type="EC" id="2.1.1.198"/>
    </reaction>
</comment>
<dbReference type="Gene3D" id="3.30.950.10">
    <property type="entry name" value="Methyltransferase, Cobalt-precorrin-4 Transmethylase, Domain 2"/>
    <property type="match status" value="1"/>
</dbReference>
<evidence type="ECO:0000256" key="1">
    <source>
        <dbReference type="ARBA" id="ARBA00022490"/>
    </source>
</evidence>
<dbReference type="OrthoDB" id="9809084at2"/>
<dbReference type="AlphaFoldDB" id="A0A1L3J6J8"/>
<dbReference type="Pfam" id="PF00590">
    <property type="entry name" value="TP_methylase"/>
    <property type="match status" value="1"/>
</dbReference>
<accession>A0A1L3J6J8</accession>
<dbReference type="InterPro" id="IPR008189">
    <property type="entry name" value="rRNA_ssu_MeTfrase_I"/>
</dbReference>
<name>A0A1L3J6J8_9FLAO</name>
<sequence>MAKLFLVPTPIGNLEDITLRAIRVLKEVDLILAEDTRNSGKLLKHFEIQTPMQSHHMHNEHKTVDSVVSRILAGEQIALISDAGTPAISDPGFLLTRACVEAGIEVDCLPGATAFVPALVNSGLPNDKFIFEGFLPVKKGRQTRLKLLAEESRTMVFYESPHKLLKTLGNFQEYFGADRKVSVSREITKMHEETIRGTATEVLQHYTQHPPKGEIVIIVEGKA</sequence>
<keyword evidence="3 6" id="KW-0489">Methyltransferase</keyword>
<protein>
    <recommendedName>
        <fullName evidence="6">Ribosomal RNA small subunit methyltransferase I</fullName>
        <ecNumber evidence="6">2.1.1.198</ecNumber>
    </recommendedName>
    <alternativeName>
        <fullName evidence="6">16S rRNA 2'-O-ribose C1402 methyltransferase</fullName>
    </alternativeName>
    <alternativeName>
        <fullName evidence="6">rRNA (cytidine-2'-O-)-methyltransferase RsmI</fullName>
    </alternativeName>
</protein>
<comment type="function">
    <text evidence="6">Catalyzes the 2'-O-methylation of the ribose of cytidine 1402 (C1402) in 16S rRNA.</text>
</comment>
<organism evidence="8 9">
    <name type="scientific">Christiangramia salexigens</name>
    <dbReference type="NCBI Taxonomy" id="1913577"/>
    <lineage>
        <taxon>Bacteria</taxon>
        <taxon>Pseudomonadati</taxon>
        <taxon>Bacteroidota</taxon>
        <taxon>Flavobacteriia</taxon>
        <taxon>Flavobacteriales</taxon>
        <taxon>Flavobacteriaceae</taxon>
        <taxon>Christiangramia</taxon>
    </lineage>
</organism>
<dbReference type="PIRSF" id="PIRSF005917">
    <property type="entry name" value="MTase_YraL"/>
    <property type="match status" value="1"/>
</dbReference>
<dbReference type="GO" id="GO:0005737">
    <property type="term" value="C:cytoplasm"/>
    <property type="evidence" value="ECO:0007669"/>
    <property type="project" value="UniProtKB-SubCell"/>
</dbReference>
<keyword evidence="4 6" id="KW-0808">Transferase</keyword>
<evidence type="ECO:0000256" key="5">
    <source>
        <dbReference type="ARBA" id="ARBA00022691"/>
    </source>
</evidence>
<dbReference type="NCBIfam" id="TIGR00096">
    <property type="entry name" value="16S rRNA (cytidine(1402)-2'-O)-methyltransferase"/>
    <property type="match status" value="1"/>
</dbReference>
<dbReference type="EC" id="2.1.1.198" evidence="6"/>
<comment type="subcellular location">
    <subcellularLocation>
        <location evidence="6">Cytoplasm</location>
    </subcellularLocation>
</comment>
<dbReference type="KEGG" id="grl:LPB144_10200"/>
<evidence type="ECO:0000256" key="4">
    <source>
        <dbReference type="ARBA" id="ARBA00022679"/>
    </source>
</evidence>
<comment type="similarity">
    <text evidence="6">Belongs to the methyltransferase superfamily. RsmI family.</text>
</comment>
<keyword evidence="5 6" id="KW-0949">S-adenosyl-L-methionine</keyword>
<evidence type="ECO:0000256" key="6">
    <source>
        <dbReference type="HAMAP-Rule" id="MF_01877"/>
    </source>
</evidence>
<dbReference type="GO" id="GO:0070677">
    <property type="term" value="F:rRNA (cytosine-2'-O-)-methyltransferase activity"/>
    <property type="evidence" value="ECO:0007669"/>
    <property type="project" value="UniProtKB-UniRule"/>
</dbReference>
<keyword evidence="2 6" id="KW-0698">rRNA processing</keyword>
<dbReference type="Proteomes" id="UP000182510">
    <property type="component" value="Chromosome"/>
</dbReference>
<keyword evidence="9" id="KW-1185">Reference proteome</keyword>
<dbReference type="InterPro" id="IPR035996">
    <property type="entry name" value="4pyrrol_Methylase_sf"/>
</dbReference>
<dbReference type="EMBL" id="CP018153">
    <property type="protein sequence ID" value="APG60751.1"/>
    <property type="molecule type" value="Genomic_DNA"/>
</dbReference>
<evidence type="ECO:0000256" key="3">
    <source>
        <dbReference type="ARBA" id="ARBA00022603"/>
    </source>
</evidence>
<reference evidence="8 9" key="1">
    <citation type="submission" date="2016-11" db="EMBL/GenBank/DDBJ databases">
        <title>Gramella sp. LPB0144 isolated from marine environment.</title>
        <authorList>
            <person name="Kim E."/>
            <person name="Yi H."/>
        </authorList>
    </citation>
    <scope>NUCLEOTIDE SEQUENCE [LARGE SCALE GENOMIC DNA]</scope>
    <source>
        <strain evidence="8 9">LPB0144</strain>
    </source>
</reference>
<dbReference type="InterPro" id="IPR000878">
    <property type="entry name" value="4pyrrol_Mease"/>
</dbReference>
<dbReference type="PANTHER" id="PTHR46111:SF1">
    <property type="entry name" value="RIBOSOMAL RNA SMALL SUBUNIT METHYLTRANSFERASE I"/>
    <property type="match status" value="1"/>
</dbReference>
<feature type="domain" description="Tetrapyrrole methylase" evidence="7">
    <location>
        <begin position="3"/>
        <end position="202"/>
    </location>
</feature>
<dbReference type="RefSeq" id="WP_072553440.1">
    <property type="nucleotide sequence ID" value="NZ_CP018153.1"/>
</dbReference>
<evidence type="ECO:0000256" key="2">
    <source>
        <dbReference type="ARBA" id="ARBA00022552"/>
    </source>
</evidence>
<dbReference type="InterPro" id="IPR014776">
    <property type="entry name" value="4pyrrole_Mease_sub2"/>
</dbReference>
<dbReference type="InterPro" id="IPR018063">
    <property type="entry name" value="SAM_MeTrfase_RsmI_CS"/>
</dbReference>
<dbReference type="Gene3D" id="3.40.1010.10">
    <property type="entry name" value="Cobalt-precorrin-4 Transmethylase, Domain 1"/>
    <property type="match status" value="1"/>
</dbReference>
<dbReference type="FunFam" id="3.40.1010.10:FF:000007">
    <property type="entry name" value="Ribosomal RNA small subunit methyltransferase I"/>
    <property type="match status" value="1"/>
</dbReference>
<gene>
    <name evidence="6" type="primary">rsmI</name>
    <name evidence="8" type="ORF">LPB144_10200</name>
</gene>
<dbReference type="STRING" id="1913577.LPB144_10200"/>
<dbReference type="FunFam" id="3.30.950.10:FF:000002">
    <property type="entry name" value="Ribosomal RNA small subunit methyltransferase I"/>
    <property type="match status" value="1"/>
</dbReference>
<dbReference type="HAMAP" id="MF_01877">
    <property type="entry name" value="16SrRNA_methyltr_I"/>
    <property type="match status" value="1"/>
</dbReference>
<dbReference type="PROSITE" id="PS01296">
    <property type="entry name" value="RSMI"/>
    <property type="match status" value="1"/>
</dbReference>
<evidence type="ECO:0000259" key="7">
    <source>
        <dbReference type="Pfam" id="PF00590"/>
    </source>
</evidence>
<dbReference type="SUPFAM" id="SSF53790">
    <property type="entry name" value="Tetrapyrrole methylase"/>
    <property type="match status" value="1"/>
</dbReference>
<dbReference type="InterPro" id="IPR014777">
    <property type="entry name" value="4pyrrole_Mease_sub1"/>
</dbReference>